<keyword evidence="3" id="KW-0547">Nucleotide-binding</keyword>
<dbReference type="GO" id="GO:0005525">
    <property type="term" value="F:GTP binding"/>
    <property type="evidence" value="ECO:0007669"/>
    <property type="project" value="UniProtKB-KW"/>
</dbReference>
<accession>A0A6L2KA72</accession>
<evidence type="ECO:0000256" key="3">
    <source>
        <dbReference type="ARBA" id="ARBA00022741"/>
    </source>
</evidence>
<dbReference type="Gene3D" id="3.40.50.1440">
    <property type="entry name" value="Tubulin/FtsZ, GTPase domain"/>
    <property type="match status" value="1"/>
</dbReference>
<proteinExistence type="inferred from homology"/>
<reference evidence="8" key="1">
    <citation type="journal article" date="2019" name="Sci. Rep.">
        <title>Draft genome of Tanacetum cinerariifolium, the natural source of mosquito coil.</title>
        <authorList>
            <person name="Yamashiro T."/>
            <person name="Shiraishi A."/>
            <person name="Satake H."/>
            <person name="Nakayama K."/>
        </authorList>
    </citation>
    <scope>NUCLEOTIDE SEQUENCE</scope>
</reference>
<dbReference type="PRINTS" id="PR01161">
    <property type="entry name" value="TUBULIN"/>
</dbReference>
<name>A0A6L2KA72_TANCI</name>
<evidence type="ECO:0000256" key="4">
    <source>
        <dbReference type="ARBA" id="ARBA00023134"/>
    </source>
</evidence>
<dbReference type="GO" id="GO:0005200">
    <property type="term" value="F:structural constituent of cytoskeleton"/>
    <property type="evidence" value="ECO:0007669"/>
    <property type="project" value="InterPro"/>
</dbReference>
<dbReference type="SUPFAM" id="SSF52490">
    <property type="entry name" value="Tubulin nucleotide-binding domain-like"/>
    <property type="match status" value="1"/>
</dbReference>
<feature type="coiled-coil region" evidence="5">
    <location>
        <begin position="426"/>
        <end position="460"/>
    </location>
</feature>
<dbReference type="EMBL" id="BKCJ010002114">
    <property type="protein sequence ID" value="GEU46363.1"/>
    <property type="molecule type" value="Genomic_DNA"/>
</dbReference>
<dbReference type="InterPro" id="IPR002453">
    <property type="entry name" value="Beta_tubulin"/>
</dbReference>
<feature type="domain" description="Tubulin/FtsZ GTPase" evidence="7">
    <location>
        <begin position="2"/>
        <end position="64"/>
    </location>
</feature>
<dbReference type="PANTHER" id="PTHR11588">
    <property type="entry name" value="TUBULIN"/>
    <property type="match status" value="1"/>
</dbReference>
<feature type="region of interest" description="Disordered" evidence="6">
    <location>
        <begin position="158"/>
        <end position="218"/>
    </location>
</feature>
<dbReference type="GO" id="GO:0005874">
    <property type="term" value="C:microtubule"/>
    <property type="evidence" value="ECO:0007669"/>
    <property type="project" value="UniProtKB-KW"/>
</dbReference>
<feature type="compositionally biased region" description="Polar residues" evidence="6">
    <location>
        <begin position="164"/>
        <end position="176"/>
    </location>
</feature>
<sequence length="687" mass="75284">MGTLLISNIKEYHDRMMMTFSVFPSPRVSDIVFEPYNATFFVYQLVEIIDECMVLVNEALYDICFRTRKLTTPSFGYLNHLISATMSGVTFCLRFPEMDLLAFIHVADPTKVRVVEKEHVEGEVKLLDSTMGRVVPLLPVTPARAESELEASVNKLFDEGGSADQGNSATGDTTAVTAERPKQHRKKRPAVADASGSSHPPKKPRKDHIASSEVSMGDKSPSVLRELLASSLLNVEAGVKAVTTLPFVTSSVSAMPEREDDNPTNSVTGDNLRALGPAERFVISLDSSHHSSTHASGAEVASVIRSAIPLPVITEAVITAATVGIPSAPIPETSVKVNTPVHDSMFHDSDSVRMVKPDVASPSHLPKKEVSLGSREVDSQHLREVVIPRWNNSNDALLDDLDTSREFVDHLAPPVRIRSEYYLSERKRLELECVNQANLLKAKNEEVERLKAQLLLKEAKAVETVRLCSQVHALEATCFGLCERLSRYENLTDRHEEFQDAQLKVVNDKVAKLDAYLAEMACHLEKFYPHLLTTISGRRWLLTCGLNLVLFKCLNSSEYLTALGAAISRAIEKGMQDGIAAGIDHGREGRSLTVSQGRNVEDIINLLRLEGPLADAPGMGDLQPDIEQLKVPIYRSKDQNLIGEASTSASVLAATITTTTLSAIFASASSIPPVTVDDYEIVRADDQ</sequence>
<evidence type="ECO:0000256" key="2">
    <source>
        <dbReference type="ARBA" id="ARBA00022701"/>
    </source>
</evidence>
<gene>
    <name evidence="8" type="ORF">Tci_018341</name>
</gene>
<keyword evidence="5" id="KW-0175">Coiled coil</keyword>
<dbReference type="InterPro" id="IPR003008">
    <property type="entry name" value="Tubulin_FtsZ_GTPase"/>
</dbReference>
<protein>
    <submittedName>
        <fullName evidence="8">Beta-tubulin</fullName>
    </submittedName>
</protein>
<evidence type="ECO:0000256" key="6">
    <source>
        <dbReference type="SAM" id="MobiDB-lite"/>
    </source>
</evidence>
<dbReference type="PRINTS" id="PR01163">
    <property type="entry name" value="BETATUBULIN"/>
</dbReference>
<dbReference type="GO" id="GO:0003924">
    <property type="term" value="F:GTPase activity"/>
    <property type="evidence" value="ECO:0007669"/>
    <property type="project" value="InterPro"/>
</dbReference>
<dbReference type="InterPro" id="IPR000217">
    <property type="entry name" value="Tubulin"/>
</dbReference>
<comment type="caution">
    <text evidence="8">The sequence shown here is derived from an EMBL/GenBank/DDBJ whole genome shotgun (WGS) entry which is preliminary data.</text>
</comment>
<evidence type="ECO:0000256" key="1">
    <source>
        <dbReference type="ARBA" id="ARBA00009636"/>
    </source>
</evidence>
<dbReference type="GO" id="GO:0007017">
    <property type="term" value="P:microtubule-based process"/>
    <property type="evidence" value="ECO:0007669"/>
    <property type="project" value="InterPro"/>
</dbReference>
<evidence type="ECO:0000259" key="7">
    <source>
        <dbReference type="Pfam" id="PF00091"/>
    </source>
</evidence>
<organism evidence="8">
    <name type="scientific">Tanacetum cinerariifolium</name>
    <name type="common">Dalmatian daisy</name>
    <name type="synonym">Chrysanthemum cinerariifolium</name>
    <dbReference type="NCBI Taxonomy" id="118510"/>
    <lineage>
        <taxon>Eukaryota</taxon>
        <taxon>Viridiplantae</taxon>
        <taxon>Streptophyta</taxon>
        <taxon>Embryophyta</taxon>
        <taxon>Tracheophyta</taxon>
        <taxon>Spermatophyta</taxon>
        <taxon>Magnoliopsida</taxon>
        <taxon>eudicotyledons</taxon>
        <taxon>Gunneridae</taxon>
        <taxon>Pentapetalae</taxon>
        <taxon>asterids</taxon>
        <taxon>campanulids</taxon>
        <taxon>Asterales</taxon>
        <taxon>Asteraceae</taxon>
        <taxon>Asteroideae</taxon>
        <taxon>Anthemideae</taxon>
        <taxon>Anthemidinae</taxon>
        <taxon>Tanacetum</taxon>
    </lineage>
</organism>
<evidence type="ECO:0000313" key="8">
    <source>
        <dbReference type="EMBL" id="GEU46363.1"/>
    </source>
</evidence>
<evidence type="ECO:0000256" key="5">
    <source>
        <dbReference type="SAM" id="Coils"/>
    </source>
</evidence>
<dbReference type="AlphaFoldDB" id="A0A6L2KA72"/>
<keyword evidence="2" id="KW-0493">Microtubule</keyword>
<feature type="region of interest" description="Disordered" evidence="6">
    <location>
        <begin position="253"/>
        <end position="272"/>
    </location>
</feature>
<comment type="similarity">
    <text evidence="1">Belongs to the tubulin family.</text>
</comment>
<dbReference type="InterPro" id="IPR036525">
    <property type="entry name" value="Tubulin/FtsZ_GTPase_sf"/>
</dbReference>
<keyword evidence="4" id="KW-0342">GTP-binding</keyword>
<dbReference type="Pfam" id="PF00091">
    <property type="entry name" value="Tubulin"/>
    <property type="match status" value="1"/>
</dbReference>